<dbReference type="Gene3D" id="2.40.50.140">
    <property type="entry name" value="Nucleic acid-binding proteins"/>
    <property type="match status" value="1"/>
</dbReference>
<sequence>MHHRSSVFLRRVFLRATMGATTLTGIVTKAGVMAKTVTMTVAKTKTHPKLLKTYVRHTKYLVHDPDNSLSIGEHIRAQACRPLSARKRFVVVERLGFQNAPMHDEPESSQALHRAKTEAAMSAAQREWIKIEQRVKNESKARV</sequence>
<keyword evidence="5" id="KW-1185">Reference proteome</keyword>
<evidence type="ECO:0000256" key="2">
    <source>
        <dbReference type="ARBA" id="ARBA00022980"/>
    </source>
</evidence>
<dbReference type="GO" id="GO:0005840">
    <property type="term" value="C:ribosome"/>
    <property type="evidence" value="ECO:0007669"/>
    <property type="project" value="UniProtKB-KW"/>
</dbReference>
<evidence type="ECO:0000256" key="3">
    <source>
        <dbReference type="ARBA" id="ARBA00023274"/>
    </source>
</evidence>
<reference evidence="5" key="1">
    <citation type="journal article" date="2017" name="Nucleic Acids Res.">
        <title>Proteogenomics produces comprehensive and highly accurate protein-coding gene annotation in a complete genome assembly of Malassezia sympodialis.</title>
        <authorList>
            <person name="Zhu Y."/>
            <person name="Engstroem P.G."/>
            <person name="Tellgren-Roth C."/>
            <person name="Baudo C.D."/>
            <person name="Kennell J.C."/>
            <person name="Sun S."/>
            <person name="Billmyre R.B."/>
            <person name="Schroeder M.S."/>
            <person name="Andersson A."/>
            <person name="Holm T."/>
            <person name="Sigurgeirsson B."/>
            <person name="Wu G."/>
            <person name="Sankaranarayanan S.R."/>
            <person name="Siddharthan R."/>
            <person name="Sanyal K."/>
            <person name="Lundeberg J."/>
            <person name="Nystedt B."/>
            <person name="Boekhout T."/>
            <person name="Dawson T.L. Jr."/>
            <person name="Heitman J."/>
            <person name="Scheynius A."/>
            <person name="Lehtioe J."/>
        </authorList>
    </citation>
    <scope>NUCLEOTIDE SEQUENCE [LARGE SCALE GENOMIC DNA]</scope>
    <source>
        <strain evidence="5">ATCC 42132</strain>
    </source>
</reference>
<dbReference type="OMA" id="HKKYLVH"/>
<dbReference type="InterPro" id="IPR012340">
    <property type="entry name" value="NA-bd_OB-fold"/>
</dbReference>
<protein>
    <submittedName>
        <fullName evidence="4">Similar to S.cerevisiae protein MRPS17 (Mitochondrial ribosomal protein of the small subunit)</fullName>
    </submittedName>
</protein>
<dbReference type="GO" id="GO:1990904">
    <property type="term" value="C:ribonucleoprotein complex"/>
    <property type="evidence" value="ECO:0007669"/>
    <property type="project" value="UniProtKB-KW"/>
</dbReference>
<dbReference type="Pfam" id="PF00366">
    <property type="entry name" value="Ribosomal_S17"/>
    <property type="match status" value="1"/>
</dbReference>
<dbReference type="AlphaFoldDB" id="A0A1M8A6D4"/>
<dbReference type="PANTHER" id="PTHR10744">
    <property type="entry name" value="40S RIBOSOMAL PROTEIN S11 FAMILY MEMBER"/>
    <property type="match status" value="1"/>
</dbReference>
<evidence type="ECO:0000256" key="1">
    <source>
        <dbReference type="ARBA" id="ARBA00010254"/>
    </source>
</evidence>
<dbReference type="PANTHER" id="PTHR10744:SF1">
    <property type="entry name" value="SMALL RIBOSOMAL SUBUNIT PROTEIN US17M"/>
    <property type="match status" value="1"/>
</dbReference>
<dbReference type="Proteomes" id="UP000186303">
    <property type="component" value="Chromosome 3"/>
</dbReference>
<evidence type="ECO:0000313" key="5">
    <source>
        <dbReference type="Proteomes" id="UP000186303"/>
    </source>
</evidence>
<evidence type="ECO:0000313" key="4">
    <source>
        <dbReference type="EMBL" id="SHO77877.1"/>
    </source>
</evidence>
<gene>
    <name evidence="4" type="ORF">MSYG_2219</name>
</gene>
<keyword evidence="2 4" id="KW-0689">Ribosomal protein</keyword>
<dbReference type="STRING" id="1230383.A0A1M8A6D4"/>
<accession>A0A1M8A6D4</accession>
<keyword evidence="3" id="KW-0687">Ribonucleoprotein</keyword>
<dbReference type="SUPFAM" id="SSF50249">
    <property type="entry name" value="Nucleic acid-binding proteins"/>
    <property type="match status" value="1"/>
</dbReference>
<dbReference type="EMBL" id="LT671823">
    <property type="protein sequence ID" value="SHO77877.1"/>
    <property type="molecule type" value="Genomic_DNA"/>
</dbReference>
<name>A0A1M8A6D4_MALS4</name>
<organism evidence="4 5">
    <name type="scientific">Malassezia sympodialis (strain ATCC 42132)</name>
    <name type="common">Atopic eczema-associated yeast</name>
    <dbReference type="NCBI Taxonomy" id="1230383"/>
    <lineage>
        <taxon>Eukaryota</taxon>
        <taxon>Fungi</taxon>
        <taxon>Dikarya</taxon>
        <taxon>Basidiomycota</taxon>
        <taxon>Ustilaginomycotina</taxon>
        <taxon>Malasseziomycetes</taxon>
        <taxon>Malasseziales</taxon>
        <taxon>Malasseziaceae</taxon>
        <taxon>Malassezia</taxon>
    </lineage>
</organism>
<dbReference type="VEuPathDB" id="FungiDB:MSYG_2219"/>
<dbReference type="GO" id="GO:0005739">
    <property type="term" value="C:mitochondrion"/>
    <property type="evidence" value="ECO:0007669"/>
    <property type="project" value="TreeGrafter"/>
</dbReference>
<dbReference type="OrthoDB" id="274752at2759"/>
<comment type="similarity">
    <text evidence="1">Belongs to the universal ribosomal protein uS17 family.</text>
</comment>
<proteinExistence type="inferred from homology"/>
<dbReference type="InterPro" id="IPR000266">
    <property type="entry name" value="Ribosomal_uS17"/>
</dbReference>
<dbReference type="GO" id="GO:0003735">
    <property type="term" value="F:structural constituent of ribosome"/>
    <property type="evidence" value="ECO:0007669"/>
    <property type="project" value="InterPro"/>
</dbReference>
<dbReference type="CDD" id="cd00364">
    <property type="entry name" value="Ribosomal_uS17"/>
    <property type="match status" value="1"/>
</dbReference>
<dbReference type="GO" id="GO:0006412">
    <property type="term" value="P:translation"/>
    <property type="evidence" value="ECO:0007669"/>
    <property type="project" value="InterPro"/>
</dbReference>